<dbReference type="InterPro" id="IPR001858">
    <property type="entry name" value="Phosphatidylethanolamine-bd_CS"/>
</dbReference>
<evidence type="ECO:0000256" key="1">
    <source>
        <dbReference type="ARBA" id="ARBA00007091"/>
    </source>
</evidence>
<sequence>MAEFNAKQLLDSLTKDEVIKDVIRDTAFQPWGSLQIQYPNGQAVENGNLFKPVDTKPRPTIKFQLTDSSKTIKETDLFTLIMTDPDAPSRTNNFLSEICHLVQTDIKLNTSGEPTEIKEVAEKVLMPYLPCGPPEGTGKHRYIFLLYKQSEKVPSTNFTPVKDKFKWGFDVVGEGAFKWANENELTLIAANYFQAQYFP</sequence>
<dbReference type="Gene3D" id="3.90.280.10">
    <property type="entry name" value="PEBP-like"/>
    <property type="match status" value="1"/>
</dbReference>
<protein>
    <submittedName>
        <fullName evidence="2">Uncharacterized protein</fullName>
    </submittedName>
</protein>
<dbReference type="OMA" id="PMEATQA"/>
<gene>
    <name evidence="2" type="primary">NCAS0B08630</name>
    <name evidence="2" type="ordered locus">NCAS_0B08630</name>
</gene>
<dbReference type="STRING" id="1064592.G0VAS0"/>
<dbReference type="KEGG" id="ncs:NCAS_0B08630"/>
<dbReference type="AlphaFoldDB" id="G0VAS0"/>
<evidence type="ECO:0000313" key="3">
    <source>
        <dbReference type="Proteomes" id="UP000001640"/>
    </source>
</evidence>
<dbReference type="InterPro" id="IPR035810">
    <property type="entry name" value="PEBP_euk"/>
</dbReference>
<dbReference type="GO" id="GO:0005543">
    <property type="term" value="F:phospholipid binding"/>
    <property type="evidence" value="ECO:0007669"/>
    <property type="project" value="TreeGrafter"/>
</dbReference>
<dbReference type="OrthoDB" id="2506647at2759"/>
<dbReference type="PANTHER" id="PTHR11362:SF148">
    <property type="entry name" value="CARBOXYPEPTIDASE Y INHIBITOR"/>
    <property type="match status" value="1"/>
</dbReference>
<proteinExistence type="inferred from homology"/>
<reference key="2">
    <citation type="submission" date="2011-08" db="EMBL/GenBank/DDBJ databases">
        <title>Genome sequence of Naumovozyma castellii.</title>
        <authorList>
            <person name="Gordon J.L."/>
            <person name="Armisen D."/>
            <person name="Proux-Wera E."/>
            <person name="OhEigeartaigh S.S."/>
            <person name="Byrne K.P."/>
            <person name="Wolfe K.H."/>
        </authorList>
    </citation>
    <scope>NUCLEOTIDE SEQUENCE</scope>
    <source>
        <strain>Type strain:CBS 4309</strain>
    </source>
</reference>
<dbReference type="eggNOG" id="KOG3346">
    <property type="taxonomic scope" value="Eukaryota"/>
</dbReference>
<dbReference type="GO" id="GO:0046578">
    <property type="term" value="P:regulation of Ras protein signal transduction"/>
    <property type="evidence" value="ECO:0007669"/>
    <property type="project" value="TreeGrafter"/>
</dbReference>
<name>G0VAS0_NAUCA</name>
<dbReference type="PANTHER" id="PTHR11362">
    <property type="entry name" value="PHOSPHATIDYLETHANOLAMINE-BINDING PROTEIN"/>
    <property type="match status" value="1"/>
</dbReference>
<dbReference type="CDD" id="cd00866">
    <property type="entry name" value="PEBP_euk"/>
    <property type="match status" value="1"/>
</dbReference>
<dbReference type="Proteomes" id="UP000001640">
    <property type="component" value="Chromosome 2"/>
</dbReference>
<dbReference type="GO" id="GO:0030162">
    <property type="term" value="P:regulation of proteolysis"/>
    <property type="evidence" value="ECO:0007669"/>
    <property type="project" value="TreeGrafter"/>
</dbReference>
<reference evidence="2 3" key="1">
    <citation type="journal article" date="2011" name="Proc. Natl. Acad. Sci. U.S.A.">
        <title>Evolutionary erosion of yeast sex chromosomes by mating-type switching accidents.</title>
        <authorList>
            <person name="Gordon J.L."/>
            <person name="Armisen D."/>
            <person name="Proux-Wera E."/>
            <person name="Oheigeartaigh S.S."/>
            <person name="Byrne K.P."/>
            <person name="Wolfe K.H."/>
        </authorList>
    </citation>
    <scope>NUCLEOTIDE SEQUENCE [LARGE SCALE GENOMIC DNA]</scope>
    <source>
        <strain evidence="3">ATCC 76901 / BCRC 22586 / CBS 4309 / NBRC 1992 / NRRL Y-12630</strain>
    </source>
</reference>
<comment type="similarity">
    <text evidence="1">Belongs to the phosphatidylethanolamine-binding protein family.</text>
</comment>
<dbReference type="HOGENOM" id="CLU_043994_3_1_1"/>
<dbReference type="EMBL" id="HE576753">
    <property type="protein sequence ID" value="CCC68947.1"/>
    <property type="molecule type" value="Genomic_DNA"/>
</dbReference>
<evidence type="ECO:0000313" key="2">
    <source>
        <dbReference type="EMBL" id="CCC68947.1"/>
    </source>
</evidence>
<dbReference type="Pfam" id="PF01161">
    <property type="entry name" value="PBP"/>
    <property type="match status" value="1"/>
</dbReference>
<dbReference type="GO" id="GO:0030414">
    <property type="term" value="F:peptidase inhibitor activity"/>
    <property type="evidence" value="ECO:0007669"/>
    <property type="project" value="TreeGrafter"/>
</dbReference>
<dbReference type="SUPFAM" id="SSF49777">
    <property type="entry name" value="PEBP-like"/>
    <property type="match status" value="1"/>
</dbReference>
<dbReference type="InterPro" id="IPR008914">
    <property type="entry name" value="PEBP"/>
</dbReference>
<dbReference type="PROSITE" id="PS01220">
    <property type="entry name" value="PBP"/>
    <property type="match status" value="1"/>
</dbReference>
<dbReference type="InParanoid" id="G0VAS0"/>
<dbReference type="GeneID" id="96902503"/>
<accession>G0VAS0</accession>
<dbReference type="GO" id="GO:0005737">
    <property type="term" value="C:cytoplasm"/>
    <property type="evidence" value="ECO:0007669"/>
    <property type="project" value="EnsemblFungi"/>
</dbReference>
<dbReference type="RefSeq" id="XP_003675317.1">
    <property type="nucleotide sequence ID" value="XM_003675269.1"/>
</dbReference>
<dbReference type="MEROPS" id="I51.001"/>
<dbReference type="InterPro" id="IPR036610">
    <property type="entry name" value="PEBP-like_sf"/>
</dbReference>
<keyword evidence="3" id="KW-1185">Reference proteome</keyword>
<organism evidence="2 3">
    <name type="scientific">Naumovozyma castellii</name>
    <name type="common">Yeast</name>
    <name type="synonym">Saccharomyces castellii</name>
    <dbReference type="NCBI Taxonomy" id="27288"/>
    <lineage>
        <taxon>Eukaryota</taxon>
        <taxon>Fungi</taxon>
        <taxon>Dikarya</taxon>
        <taxon>Ascomycota</taxon>
        <taxon>Saccharomycotina</taxon>
        <taxon>Saccharomycetes</taxon>
        <taxon>Saccharomycetales</taxon>
        <taxon>Saccharomycetaceae</taxon>
        <taxon>Naumovozyma</taxon>
    </lineage>
</organism>